<comment type="caution">
    <text evidence="5">The sequence shown here is derived from an EMBL/GenBank/DDBJ whole genome shotgun (WGS) entry which is preliminary data.</text>
</comment>
<feature type="domain" description="M23ase beta-sheet core" evidence="4">
    <location>
        <begin position="337"/>
        <end position="433"/>
    </location>
</feature>
<dbReference type="SUPFAM" id="SSF51261">
    <property type="entry name" value="Duplicated hybrid motif"/>
    <property type="match status" value="1"/>
</dbReference>
<dbReference type="SUPFAM" id="SSF57997">
    <property type="entry name" value="Tropomyosin"/>
    <property type="match status" value="1"/>
</dbReference>
<keyword evidence="1" id="KW-0732">Signal</keyword>
<dbReference type="PANTHER" id="PTHR21666">
    <property type="entry name" value="PEPTIDASE-RELATED"/>
    <property type="match status" value="1"/>
</dbReference>
<proteinExistence type="predicted"/>
<dbReference type="Proteomes" id="UP000250006">
    <property type="component" value="Unassembled WGS sequence"/>
</dbReference>
<dbReference type="Gene3D" id="6.10.250.3150">
    <property type="match status" value="1"/>
</dbReference>
<dbReference type="Pfam" id="PF01551">
    <property type="entry name" value="Peptidase_M23"/>
    <property type="match status" value="1"/>
</dbReference>
<keyword evidence="5" id="KW-0378">Hydrolase</keyword>
<dbReference type="EMBL" id="UAPQ01000008">
    <property type="protein sequence ID" value="SPT53816.1"/>
    <property type="molecule type" value="Genomic_DNA"/>
</dbReference>
<dbReference type="InterPro" id="IPR050570">
    <property type="entry name" value="Cell_wall_metabolism_enzyme"/>
</dbReference>
<dbReference type="GO" id="GO:0016787">
    <property type="term" value="F:hydrolase activity"/>
    <property type="evidence" value="ECO:0007669"/>
    <property type="project" value="UniProtKB-KW"/>
</dbReference>
<evidence type="ECO:0000259" key="4">
    <source>
        <dbReference type="Pfam" id="PF01551"/>
    </source>
</evidence>
<dbReference type="InterPro" id="IPR011055">
    <property type="entry name" value="Dup_hybrid_motif"/>
</dbReference>
<feature type="compositionally biased region" description="Gly residues" evidence="3">
    <location>
        <begin position="285"/>
        <end position="301"/>
    </location>
</feature>
<name>A0ABY1VNY3_9ACTO</name>
<gene>
    <name evidence="5" type="ORF">NCTC11535_01500</name>
</gene>
<accession>A0ABY1VNY3</accession>
<evidence type="ECO:0000313" key="5">
    <source>
        <dbReference type="EMBL" id="SPT53816.1"/>
    </source>
</evidence>
<sequence length="439" mass="45600">MGLAAVAVITFALIPVGGGELGLLGVHLTAAADERSDAEANRSDAQRRQAELTSSLEGVSKELGQAYLDLQNATTSLQTAETELSKAETTLAQKEREQKTASDRLDVAKAEQQTLNSQSDAANQHLSENQTAIADLVVATYQGDNSLNSWSFVLSSESVGDLTTRAASIEIAAGVEQDVLTQAENERSKTANRKARQDAVATRVTTLKTEADAAKKAASEAKDTAKTKRDEVATLKATKQSAVNTFEEQKKTLESQQTKAKQDEANANATIARLEEENRKAIQQQGGGSSGGGSGGGGGNAANNLGGGSIAHPISGPLIVTSPFGMRLHPILGYYRLHDGVDLAAGTGVPQYAAISGSVTTSWDDSCGNAVFINGVVDGNSVILKYCHLSAFSVSAGQQVSQGAQIGLTGSTGGVTGPHVHFSVRINGSFVDPMSLPGF</sequence>
<feature type="region of interest" description="Disordered" evidence="3">
    <location>
        <begin position="279"/>
        <end position="301"/>
    </location>
</feature>
<evidence type="ECO:0000256" key="1">
    <source>
        <dbReference type="ARBA" id="ARBA00022729"/>
    </source>
</evidence>
<keyword evidence="2" id="KW-0175">Coiled coil</keyword>
<reference evidence="5 6" key="1">
    <citation type="submission" date="2018-06" db="EMBL/GenBank/DDBJ databases">
        <authorList>
            <consortium name="Pathogen Informatics"/>
            <person name="Doyle S."/>
        </authorList>
    </citation>
    <scope>NUCLEOTIDE SEQUENCE [LARGE SCALE GENOMIC DNA]</scope>
    <source>
        <strain evidence="5 6">NCTC11535</strain>
    </source>
</reference>
<organism evidence="5 6">
    <name type="scientific">Actinomyces bovis</name>
    <dbReference type="NCBI Taxonomy" id="1658"/>
    <lineage>
        <taxon>Bacteria</taxon>
        <taxon>Bacillati</taxon>
        <taxon>Actinomycetota</taxon>
        <taxon>Actinomycetes</taxon>
        <taxon>Actinomycetales</taxon>
        <taxon>Actinomycetaceae</taxon>
        <taxon>Actinomyces</taxon>
    </lineage>
</organism>
<keyword evidence="6" id="KW-1185">Reference proteome</keyword>
<protein>
    <submittedName>
        <fullName evidence="5">Glycyl-glycine endopeptidase ALE-1</fullName>
        <ecNumber evidence="5">3.4.24.75</ecNumber>
    </submittedName>
</protein>
<feature type="coiled-coil region" evidence="2">
    <location>
        <begin position="28"/>
        <end position="111"/>
    </location>
</feature>
<dbReference type="EC" id="3.4.24.75" evidence="5"/>
<evidence type="ECO:0000313" key="6">
    <source>
        <dbReference type="Proteomes" id="UP000250006"/>
    </source>
</evidence>
<dbReference type="InterPro" id="IPR016047">
    <property type="entry name" value="M23ase_b-sheet_dom"/>
</dbReference>
<evidence type="ECO:0000256" key="2">
    <source>
        <dbReference type="SAM" id="Coils"/>
    </source>
</evidence>
<dbReference type="PANTHER" id="PTHR21666:SF289">
    <property type="entry name" value="L-ALA--D-GLU ENDOPEPTIDASE"/>
    <property type="match status" value="1"/>
</dbReference>
<dbReference type="Gene3D" id="2.70.70.10">
    <property type="entry name" value="Glucose Permease (Domain IIA)"/>
    <property type="match status" value="1"/>
</dbReference>
<dbReference type="CDD" id="cd12797">
    <property type="entry name" value="M23_peptidase"/>
    <property type="match status" value="1"/>
</dbReference>
<evidence type="ECO:0000256" key="3">
    <source>
        <dbReference type="SAM" id="MobiDB-lite"/>
    </source>
</evidence>